<dbReference type="SMART" id="SM00860">
    <property type="entry name" value="SMI1_KNR4"/>
    <property type="match status" value="1"/>
</dbReference>
<reference evidence="2 3" key="1">
    <citation type="submission" date="2024-09" db="EMBL/GenBank/DDBJ databases">
        <authorList>
            <person name="Sun Q."/>
            <person name="Mori K."/>
        </authorList>
    </citation>
    <scope>NUCLEOTIDE SEQUENCE [LARGE SCALE GENOMIC DNA]</scope>
    <source>
        <strain evidence="2 3">TBRC 1432</strain>
    </source>
</reference>
<proteinExistence type="predicted"/>
<dbReference type="InterPro" id="IPR037883">
    <property type="entry name" value="Knr4/Smi1-like_sf"/>
</dbReference>
<evidence type="ECO:0000313" key="3">
    <source>
        <dbReference type="Proteomes" id="UP001589810"/>
    </source>
</evidence>
<dbReference type="SUPFAM" id="SSF52058">
    <property type="entry name" value="L domain-like"/>
    <property type="match status" value="1"/>
</dbReference>
<comment type="caution">
    <text evidence="2">The sequence shown here is derived from an EMBL/GenBank/DDBJ whole genome shotgun (WGS) entry which is preliminary data.</text>
</comment>
<dbReference type="Pfam" id="PF09346">
    <property type="entry name" value="SMI1_KNR4"/>
    <property type="match status" value="1"/>
</dbReference>
<feature type="domain" description="Knr4/Smi1-like" evidence="1">
    <location>
        <begin position="142"/>
        <end position="270"/>
    </location>
</feature>
<sequence>MTLNEAVLALARAIHANGPEGWRTATISMRCTEFGHGGQSGYDNRSWLSVDHTLQTDLATVLLNGESSAVYELVVRSTGEVRLAYTNASGVGPSSATIMRDKDFRLPGHPLPGSIPRPEHARITDAPTDPAALARVPKLGDGRSEEDILAAEREIGFRLPEVLRALHRNGHTEIDQFMLATVEELVEWRGEDGPQFGGWNDDEPLDLDPVPDVWPHGHVKRLCRNDWWLPFAYGDNWDYLAVDLDPAEQGRPGQIIWFDDNTEMAALVADSVDSLLPPWTWSDDVLRNTALVLREEPAPDPHIQEVNANQGGDIDLASFAVLPNLRDLRVNQAGRVQATALPGLEALRVDAREFDLAPLTGHPTLWSLRLYGLQHPVDARVIATMTGLIRLDLAGVEVTNIEALQELPNLKVVTLNVEQWDGVELPNLAVAVLSRADLAQRLAWLDRYDPLDRNRELHVFEAPNLEA</sequence>
<protein>
    <submittedName>
        <fullName evidence="2">SMI1/KNR4 family protein</fullName>
    </submittedName>
</protein>
<dbReference type="SUPFAM" id="SSF160631">
    <property type="entry name" value="SMI1/KNR4-like"/>
    <property type="match status" value="1"/>
</dbReference>
<organism evidence="2 3">
    <name type="scientific">Kutzneria chonburiensis</name>
    <dbReference type="NCBI Taxonomy" id="1483604"/>
    <lineage>
        <taxon>Bacteria</taxon>
        <taxon>Bacillati</taxon>
        <taxon>Actinomycetota</taxon>
        <taxon>Actinomycetes</taxon>
        <taxon>Pseudonocardiales</taxon>
        <taxon>Pseudonocardiaceae</taxon>
        <taxon>Kutzneria</taxon>
    </lineage>
</organism>
<dbReference type="RefSeq" id="WP_273940147.1">
    <property type="nucleotide sequence ID" value="NZ_CP097263.1"/>
</dbReference>
<evidence type="ECO:0000313" key="2">
    <source>
        <dbReference type="EMBL" id="MFC0543595.1"/>
    </source>
</evidence>
<gene>
    <name evidence="2" type="ORF">ACFFH7_18985</name>
</gene>
<accession>A0ABV6MTG4</accession>
<dbReference type="InterPro" id="IPR032675">
    <property type="entry name" value="LRR_dom_sf"/>
</dbReference>
<dbReference type="Gene3D" id="3.80.10.10">
    <property type="entry name" value="Ribonuclease Inhibitor"/>
    <property type="match status" value="1"/>
</dbReference>
<evidence type="ECO:0000259" key="1">
    <source>
        <dbReference type="SMART" id="SM00860"/>
    </source>
</evidence>
<dbReference type="EMBL" id="JBHLUD010000006">
    <property type="protein sequence ID" value="MFC0543595.1"/>
    <property type="molecule type" value="Genomic_DNA"/>
</dbReference>
<dbReference type="Proteomes" id="UP001589810">
    <property type="component" value="Unassembled WGS sequence"/>
</dbReference>
<keyword evidence="3" id="KW-1185">Reference proteome</keyword>
<dbReference type="InterPro" id="IPR018958">
    <property type="entry name" value="Knr4/Smi1-like_dom"/>
</dbReference>
<name>A0ABV6MTG4_9PSEU</name>